<dbReference type="EMBL" id="JABSTU010000010">
    <property type="protein sequence ID" value="KAH8018737.1"/>
    <property type="molecule type" value="Genomic_DNA"/>
</dbReference>
<sequence length="349" mass="36982">MGRHESGFAAAVRRPATVVFGRPESRHVWLPTEGKRRGETAGATRVPRRVADTTNGATTSDGLSSQGSSSALHAAGTTSVPEPSGAPVGHRGAHARSAVPSSGGVDGRPVRERGTAVPVASLFGRSANAVRNIEPRLPSPPARTSEQPNALRLASCAGPAFGVADEERASSAAHFQRRPRVDRRIVTGGQESQAPQMATARSCPCLYSSASVPLKGQQKTVHKRKTADENRAQGRHCAGVGSKRRGHAGGGKQHVQLPAGLCLSTAGQCVNNATSVRSFFGRQPQAEPRTKFSTLGMQPATKKKEVVQSQTDLGYRPYTQRREASHAKTRLEHHLTGSQRGVGDDIEER</sequence>
<gene>
    <name evidence="2" type="ORF">HPB51_011369</name>
</gene>
<feature type="region of interest" description="Disordered" evidence="1">
    <location>
        <begin position="29"/>
        <end position="111"/>
    </location>
</feature>
<evidence type="ECO:0000313" key="3">
    <source>
        <dbReference type="Proteomes" id="UP000821866"/>
    </source>
</evidence>
<proteinExistence type="predicted"/>
<evidence type="ECO:0000256" key="1">
    <source>
        <dbReference type="SAM" id="MobiDB-lite"/>
    </source>
</evidence>
<reference evidence="2" key="1">
    <citation type="journal article" date="2020" name="Cell">
        <title>Large-Scale Comparative Analyses of Tick Genomes Elucidate Their Genetic Diversity and Vector Capacities.</title>
        <authorList>
            <consortium name="Tick Genome and Microbiome Consortium (TIGMIC)"/>
            <person name="Jia N."/>
            <person name="Wang J."/>
            <person name="Shi W."/>
            <person name="Du L."/>
            <person name="Sun Y."/>
            <person name="Zhan W."/>
            <person name="Jiang J.F."/>
            <person name="Wang Q."/>
            <person name="Zhang B."/>
            <person name="Ji P."/>
            <person name="Bell-Sakyi L."/>
            <person name="Cui X.M."/>
            <person name="Yuan T.T."/>
            <person name="Jiang B.G."/>
            <person name="Yang W.F."/>
            <person name="Lam T.T."/>
            <person name="Chang Q.C."/>
            <person name="Ding S.J."/>
            <person name="Wang X.J."/>
            <person name="Zhu J.G."/>
            <person name="Ruan X.D."/>
            <person name="Zhao L."/>
            <person name="Wei J.T."/>
            <person name="Ye R.Z."/>
            <person name="Que T.C."/>
            <person name="Du C.H."/>
            <person name="Zhou Y.H."/>
            <person name="Cheng J.X."/>
            <person name="Dai P.F."/>
            <person name="Guo W.B."/>
            <person name="Han X.H."/>
            <person name="Huang E.J."/>
            <person name="Li L.F."/>
            <person name="Wei W."/>
            <person name="Gao Y.C."/>
            <person name="Liu J.Z."/>
            <person name="Shao H.Z."/>
            <person name="Wang X."/>
            <person name="Wang C.C."/>
            <person name="Yang T.C."/>
            <person name="Huo Q.B."/>
            <person name="Li W."/>
            <person name="Chen H.Y."/>
            <person name="Chen S.E."/>
            <person name="Zhou L.G."/>
            <person name="Ni X.B."/>
            <person name="Tian J.H."/>
            <person name="Sheng Y."/>
            <person name="Liu T."/>
            <person name="Pan Y.S."/>
            <person name="Xia L.Y."/>
            <person name="Li J."/>
            <person name="Zhao F."/>
            <person name="Cao W.C."/>
        </authorList>
    </citation>
    <scope>NUCLEOTIDE SEQUENCE</scope>
    <source>
        <strain evidence="2">Rmic-2018</strain>
    </source>
</reference>
<feature type="region of interest" description="Disordered" evidence="1">
    <location>
        <begin position="299"/>
        <end position="349"/>
    </location>
</feature>
<dbReference type="AlphaFoldDB" id="A0A9J6D9V9"/>
<evidence type="ECO:0000313" key="2">
    <source>
        <dbReference type="EMBL" id="KAH8018737.1"/>
    </source>
</evidence>
<feature type="compositionally biased region" description="Low complexity" evidence="1">
    <location>
        <begin position="60"/>
        <end position="76"/>
    </location>
</feature>
<dbReference type="Proteomes" id="UP000821866">
    <property type="component" value="Chromosome 8"/>
</dbReference>
<name>A0A9J6D9V9_RHIMP</name>
<keyword evidence="3" id="KW-1185">Reference proteome</keyword>
<feature type="compositionally biased region" description="Basic and acidic residues" evidence="1">
    <location>
        <begin position="29"/>
        <end position="39"/>
    </location>
</feature>
<accession>A0A9J6D9V9</accession>
<organism evidence="2 3">
    <name type="scientific">Rhipicephalus microplus</name>
    <name type="common">Cattle tick</name>
    <name type="synonym">Boophilus microplus</name>
    <dbReference type="NCBI Taxonomy" id="6941"/>
    <lineage>
        <taxon>Eukaryota</taxon>
        <taxon>Metazoa</taxon>
        <taxon>Ecdysozoa</taxon>
        <taxon>Arthropoda</taxon>
        <taxon>Chelicerata</taxon>
        <taxon>Arachnida</taxon>
        <taxon>Acari</taxon>
        <taxon>Parasitiformes</taxon>
        <taxon>Ixodida</taxon>
        <taxon>Ixodoidea</taxon>
        <taxon>Ixodidae</taxon>
        <taxon>Rhipicephalinae</taxon>
        <taxon>Rhipicephalus</taxon>
        <taxon>Boophilus</taxon>
    </lineage>
</organism>
<protein>
    <submittedName>
        <fullName evidence="2">Uncharacterized protein</fullName>
    </submittedName>
</protein>
<feature type="compositionally biased region" description="Basic and acidic residues" evidence="1">
    <location>
        <begin position="320"/>
        <end position="335"/>
    </location>
</feature>
<reference evidence="2" key="2">
    <citation type="submission" date="2021-09" db="EMBL/GenBank/DDBJ databases">
        <authorList>
            <person name="Jia N."/>
            <person name="Wang J."/>
            <person name="Shi W."/>
            <person name="Du L."/>
            <person name="Sun Y."/>
            <person name="Zhan W."/>
            <person name="Jiang J."/>
            <person name="Wang Q."/>
            <person name="Zhang B."/>
            <person name="Ji P."/>
            <person name="Sakyi L.B."/>
            <person name="Cui X."/>
            <person name="Yuan T."/>
            <person name="Jiang B."/>
            <person name="Yang W."/>
            <person name="Lam T.T.-Y."/>
            <person name="Chang Q."/>
            <person name="Ding S."/>
            <person name="Wang X."/>
            <person name="Zhu J."/>
            <person name="Ruan X."/>
            <person name="Zhao L."/>
            <person name="Wei J."/>
            <person name="Que T."/>
            <person name="Du C."/>
            <person name="Cheng J."/>
            <person name="Dai P."/>
            <person name="Han X."/>
            <person name="Huang E."/>
            <person name="Gao Y."/>
            <person name="Liu J."/>
            <person name="Shao H."/>
            <person name="Ye R."/>
            <person name="Li L."/>
            <person name="Wei W."/>
            <person name="Wang X."/>
            <person name="Wang C."/>
            <person name="Huo Q."/>
            <person name="Li W."/>
            <person name="Guo W."/>
            <person name="Chen H."/>
            <person name="Chen S."/>
            <person name="Zhou L."/>
            <person name="Zhou L."/>
            <person name="Ni X."/>
            <person name="Tian J."/>
            <person name="Zhou Y."/>
            <person name="Sheng Y."/>
            <person name="Liu T."/>
            <person name="Pan Y."/>
            <person name="Xia L."/>
            <person name="Li J."/>
            <person name="Zhao F."/>
            <person name="Cao W."/>
        </authorList>
    </citation>
    <scope>NUCLEOTIDE SEQUENCE</scope>
    <source>
        <strain evidence="2">Rmic-2018</strain>
        <tissue evidence="2">Larvae</tissue>
    </source>
</reference>
<feature type="region of interest" description="Disordered" evidence="1">
    <location>
        <begin position="224"/>
        <end position="252"/>
    </location>
</feature>
<comment type="caution">
    <text evidence="2">The sequence shown here is derived from an EMBL/GenBank/DDBJ whole genome shotgun (WGS) entry which is preliminary data.</text>
</comment>